<dbReference type="GO" id="GO:0016757">
    <property type="term" value="F:glycosyltransferase activity"/>
    <property type="evidence" value="ECO:0007669"/>
    <property type="project" value="UniProtKB-KW"/>
</dbReference>
<evidence type="ECO:0000313" key="9">
    <source>
        <dbReference type="Proteomes" id="UP000464318"/>
    </source>
</evidence>
<evidence type="ECO:0000256" key="1">
    <source>
        <dbReference type="ARBA" id="ARBA00022475"/>
    </source>
</evidence>
<gene>
    <name evidence="8" type="ORF">DBX24_07710</name>
</gene>
<keyword evidence="2" id="KW-0328">Glycosyltransferase</keyword>
<organism evidence="8 9">
    <name type="scientific">Bergeyella cardium</name>
    <dbReference type="NCBI Taxonomy" id="1585976"/>
    <lineage>
        <taxon>Bacteria</taxon>
        <taxon>Pseudomonadati</taxon>
        <taxon>Bacteroidota</taxon>
        <taxon>Flavobacteriia</taxon>
        <taxon>Flavobacteriales</taxon>
        <taxon>Weeksellaceae</taxon>
        <taxon>Bergeyella</taxon>
    </lineage>
</organism>
<dbReference type="Proteomes" id="UP000464318">
    <property type="component" value="Chromosome"/>
</dbReference>
<accession>A0A6P1QUE8</accession>
<dbReference type="OrthoDB" id="9807778at2"/>
<dbReference type="InterPro" id="IPR001173">
    <property type="entry name" value="Glyco_trans_2-like"/>
</dbReference>
<dbReference type="PANTHER" id="PTHR48090:SF3">
    <property type="entry name" value="UNDECAPRENYL-PHOSPHATE 4-DEOXY-4-FORMAMIDO-L-ARABINOSE TRANSFERASE"/>
    <property type="match status" value="1"/>
</dbReference>
<dbReference type="Pfam" id="PF00535">
    <property type="entry name" value="Glycos_transf_2"/>
    <property type="match status" value="1"/>
</dbReference>
<evidence type="ECO:0000256" key="2">
    <source>
        <dbReference type="ARBA" id="ARBA00022676"/>
    </source>
</evidence>
<keyword evidence="7" id="KW-0472">Membrane</keyword>
<evidence type="ECO:0000256" key="6">
    <source>
        <dbReference type="ARBA" id="ARBA00022989"/>
    </source>
</evidence>
<evidence type="ECO:0000313" key="8">
    <source>
        <dbReference type="EMBL" id="QHN65772.1"/>
    </source>
</evidence>
<name>A0A6P1QUE8_9FLAO</name>
<dbReference type="RefSeq" id="WP_160224486.1">
    <property type="nucleotide sequence ID" value="NZ_CP029149.1"/>
</dbReference>
<dbReference type="PANTHER" id="PTHR48090">
    <property type="entry name" value="UNDECAPRENYL-PHOSPHATE 4-DEOXY-4-FORMAMIDO-L-ARABINOSE TRANSFERASE-RELATED"/>
    <property type="match status" value="1"/>
</dbReference>
<dbReference type="Gene3D" id="3.90.550.10">
    <property type="entry name" value="Spore Coat Polysaccharide Biosynthesis Protein SpsA, Chain A"/>
    <property type="match status" value="1"/>
</dbReference>
<proteinExistence type="predicted"/>
<dbReference type="GO" id="GO:0005886">
    <property type="term" value="C:plasma membrane"/>
    <property type="evidence" value="ECO:0007669"/>
    <property type="project" value="TreeGrafter"/>
</dbReference>
<evidence type="ECO:0000256" key="5">
    <source>
        <dbReference type="ARBA" id="ARBA00022985"/>
    </source>
</evidence>
<keyword evidence="5" id="KW-0448">Lipopolysaccharide biosynthesis</keyword>
<dbReference type="CDD" id="cd04187">
    <property type="entry name" value="DPM1_like_bac"/>
    <property type="match status" value="1"/>
</dbReference>
<keyword evidence="1" id="KW-1003">Cell membrane</keyword>
<dbReference type="SUPFAM" id="SSF53448">
    <property type="entry name" value="Nucleotide-diphospho-sugar transferases"/>
    <property type="match status" value="1"/>
</dbReference>
<protein>
    <submittedName>
        <fullName evidence="8">Glycosyltransferase</fullName>
    </submittedName>
</protein>
<dbReference type="KEGG" id="bcad:DBX24_07710"/>
<keyword evidence="4" id="KW-0812">Transmembrane</keyword>
<evidence type="ECO:0000256" key="7">
    <source>
        <dbReference type="ARBA" id="ARBA00023136"/>
    </source>
</evidence>
<evidence type="ECO:0000256" key="4">
    <source>
        <dbReference type="ARBA" id="ARBA00022692"/>
    </source>
</evidence>
<dbReference type="EMBL" id="CP029149">
    <property type="protein sequence ID" value="QHN65772.1"/>
    <property type="molecule type" value="Genomic_DNA"/>
</dbReference>
<reference evidence="8 9" key="1">
    <citation type="submission" date="2018-04" db="EMBL/GenBank/DDBJ databases">
        <title>Characteristic and Complete Genome Sequencing of A Novel Member of Infective Endocarditis Causative Bacteria: Bergeyella cardium QL-PH.</title>
        <authorList>
            <person name="Pan H."/>
            <person name="Sun E."/>
            <person name="Zhang Y."/>
        </authorList>
    </citation>
    <scope>NUCLEOTIDE SEQUENCE [LARGE SCALE GENOMIC DNA]</scope>
    <source>
        <strain evidence="8 9">HPQL</strain>
    </source>
</reference>
<keyword evidence="9" id="KW-1185">Reference proteome</keyword>
<dbReference type="InterPro" id="IPR050256">
    <property type="entry name" value="Glycosyltransferase_2"/>
</dbReference>
<keyword evidence="3 8" id="KW-0808">Transferase</keyword>
<dbReference type="AlphaFoldDB" id="A0A6P1QUE8"/>
<evidence type="ECO:0000256" key="3">
    <source>
        <dbReference type="ARBA" id="ARBA00022679"/>
    </source>
</evidence>
<dbReference type="InterPro" id="IPR029044">
    <property type="entry name" value="Nucleotide-diphossugar_trans"/>
</dbReference>
<keyword evidence="6" id="KW-1133">Transmembrane helix</keyword>
<sequence length="312" mass="35386">MQKKHIQIIIPCYNERDNIKVLYQAIKTVFNESELKEKYTHSFIFVDDGSSDGSKTLLQELSSEHTNIHFLSFSRNFGHQLAVKAGLDYATGDAVISMDADMQHPPHLIPTLLQKWEEGNQVVATLRSYPAEISKKKDKTSKYFYKLLNLISDVEIKEGSADFRLLDKSVVSIIKSMKESEPFLRGIVPWVGFNQIYIPYTAQARHSGETKYTLKKMLNLALAGATAFSVKPLYFAVYLGFIFSLLSLLYIPYVLYAFLSGTEISGWASLIMTVVFFGGIQLSILGILGIYLAKVFKQTKIRPEYIIQEHNL</sequence>
<dbReference type="GO" id="GO:0009103">
    <property type="term" value="P:lipopolysaccharide biosynthetic process"/>
    <property type="evidence" value="ECO:0007669"/>
    <property type="project" value="UniProtKB-KW"/>
</dbReference>